<accession>A0A1M7SGC6</accession>
<protein>
    <submittedName>
        <fullName evidence="2">Cupin domain protein</fullName>
    </submittedName>
</protein>
<dbReference type="PANTHER" id="PTHR40112:SF1">
    <property type="entry name" value="H2HPP ISOMERASE"/>
    <property type="match status" value="1"/>
</dbReference>
<dbReference type="Proteomes" id="UP000184010">
    <property type="component" value="Unassembled WGS sequence"/>
</dbReference>
<sequence>MNNPLIIPTKLQMSLKKVFAIINLHSKFKRKGMNNIDKIYAKLSEMEWTDVAVNGRRVGVKVKNFEAEKANLRLQEIEYTGKESKAHQHIHEQIVVTISGTMEMTIEDRIYYLESGDMIAIPPNAIHFTKVTDPQGVKNLLIFVPKQEGVF</sequence>
<dbReference type="PANTHER" id="PTHR40112">
    <property type="entry name" value="H2HPP ISOMERASE"/>
    <property type="match status" value="1"/>
</dbReference>
<dbReference type="InterPro" id="IPR011051">
    <property type="entry name" value="RmlC_Cupin_sf"/>
</dbReference>
<organism evidence="2 3">
    <name type="scientific">Desulfitobacterium chlororespirans DSM 11544</name>
    <dbReference type="NCBI Taxonomy" id="1121395"/>
    <lineage>
        <taxon>Bacteria</taxon>
        <taxon>Bacillati</taxon>
        <taxon>Bacillota</taxon>
        <taxon>Clostridia</taxon>
        <taxon>Eubacteriales</taxon>
        <taxon>Desulfitobacteriaceae</taxon>
        <taxon>Desulfitobacterium</taxon>
    </lineage>
</organism>
<keyword evidence="3" id="KW-1185">Reference proteome</keyword>
<gene>
    <name evidence="2" type="ORF">SAMN02745215_00803</name>
</gene>
<reference evidence="3" key="1">
    <citation type="submission" date="2016-12" db="EMBL/GenBank/DDBJ databases">
        <authorList>
            <person name="Varghese N."/>
            <person name="Submissions S."/>
        </authorList>
    </citation>
    <scope>NUCLEOTIDE SEQUENCE [LARGE SCALE GENOMIC DNA]</scope>
    <source>
        <strain evidence="3">DSM 11544</strain>
    </source>
</reference>
<proteinExistence type="predicted"/>
<dbReference type="InterPro" id="IPR014710">
    <property type="entry name" value="RmlC-like_jellyroll"/>
</dbReference>
<dbReference type="InterPro" id="IPR052535">
    <property type="entry name" value="Bacilysin_H2HPP_isomerase"/>
</dbReference>
<dbReference type="Gene3D" id="2.60.120.10">
    <property type="entry name" value="Jelly Rolls"/>
    <property type="match status" value="1"/>
</dbReference>
<dbReference type="STRING" id="1121395.SAMN02745215_00803"/>
<dbReference type="SUPFAM" id="SSF51182">
    <property type="entry name" value="RmlC-like cupins"/>
    <property type="match status" value="1"/>
</dbReference>
<feature type="domain" description="Cupin type-2" evidence="1">
    <location>
        <begin position="76"/>
        <end position="138"/>
    </location>
</feature>
<dbReference type="InterPro" id="IPR013096">
    <property type="entry name" value="Cupin_2"/>
</dbReference>
<evidence type="ECO:0000313" key="3">
    <source>
        <dbReference type="Proteomes" id="UP000184010"/>
    </source>
</evidence>
<dbReference type="Pfam" id="PF07883">
    <property type="entry name" value="Cupin_2"/>
    <property type="match status" value="1"/>
</dbReference>
<name>A0A1M7SGC6_9FIRM</name>
<dbReference type="AlphaFoldDB" id="A0A1M7SGC6"/>
<dbReference type="EMBL" id="FRDN01000004">
    <property type="protein sequence ID" value="SHN57523.1"/>
    <property type="molecule type" value="Genomic_DNA"/>
</dbReference>
<evidence type="ECO:0000313" key="2">
    <source>
        <dbReference type="EMBL" id="SHN57523.1"/>
    </source>
</evidence>
<evidence type="ECO:0000259" key="1">
    <source>
        <dbReference type="Pfam" id="PF07883"/>
    </source>
</evidence>